<evidence type="ECO:0000259" key="1">
    <source>
        <dbReference type="Pfam" id="PF20058"/>
    </source>
</evidence>
<evidence type="ECO:0000313" key="2">
    <source>
        <dbReference type="EMBL" id="MEN1945595.1"/>
    </source>
</evidence>
<protein>
    <submittedName>
        <fullName evidence="2">DUF6457 domain-containing protein</fullName>
    </submittedName>
</protein>
<name>A0ABU9W1Q3_9MICO</name>
<dbReference type="Proteomes" id="UP001425155">
    <property type="component" value="Unassembled WGS sequence"/>
</dbReference>
<dbReference type="EMBL" id="JBCLVG010000001">
    <property type="protein sequence ID" value="MEN1945595.1"/>
    <property type="molecule type" value="Genomic_DNA"/>
</dbReference>
<gene>
    <name evidence="2" type="ORF">WJX64_03465</name>
</gene>
<evidence type="ECO:0000313" key="3">
    <source>
        <dbReference type="Proteomes" id="UP001425155"/>
    </source>
</evidence>
<reference evidence="2 3" key="1">
    <citation type="submission" date="2024-03" db="EMBL/GenBank/DDBJ databases">
        <title>YIM 134122 draft genome.</title>
        <authorList>
            <person name="Zuo S."/>
            <person name="Xiong L."/>
        </authorList>
    </citation>
    <scope>NUCLEOTIDE SEQUENCE [LARGE SCALE GENOMIC DNA]</scope>
    <source>
        <strain evidence="2 3">YIM 134122</strain>
    </source>
</reference>
<comment type="caution">
    <text evidence="2">The sequence shown here is derived from an EMBL/GenBank/DDBJ whole genome shotgun (WGS) entry which is preliminary data.</text>
</comment>
<keyword evidence="3" id="KW-1185">Reference proteome</keyword>
<organism evidence="2 3">
    <name type="scientific">Leifsonia stereocauli</name>
    <dbReference type="NCBI Taxonomy" id="3134136"/>
    <lineage>
        <taxon>Bacteria</taxon>
        <taxon>Bacillati</taxon>
        <taxon>Actinomycetota</taxon>
        <taxon>Actinomycetes</taxon>
        <taxon>Micrococcales</taxon>
        <taxon>Microbacteriaceae</taxon>
        <taxon>Leifsonia</taxon>
    </lineage>
</organism>
<dbReference type="InterPro" id="IPR045598">
    <property type="entry name" value="DUF6457"/>
</dbReference>
<dbReference type="RefSeq" id="WP_342111852.1">
    <property type="nucleotide sequence ID" value="NZ_JBCAUN010000001.1"/>
</dbReference>
<accession>A0ABU9W1Q3</accession>
<proteinExistence type="predicted"/>
<sequence>MTNTPEGLDDWVRRVSIRLDADGSSLGDLEVKIPVLLDLARDAAHGVARPAAPVTTFLLGYAAGRAGADAAEVRRLATMLAELAGPGETE</sequence>
<dbReference type="Pfam" id="PF20058">
    <property type="entry name" value="DUF6457"/>
    <property type="match status" value="1"/>
</dbReference>
<feature type="domain" description="DUF6457" evidence="1">
    <location>
        <begin position="4"/>
        <end position="84"/>
    </location>
</feature>